<reference evidence="2" key="1">
    <citation type="submission" date="2015-04" db="EMBL/GenBank/DDBJ databases">
        <authorList>
            <consortium name="Pathogen Informatics"/>
        </authorList>
    </citation>
    <scope>NUCLEOTIDE SEQUENCE [LARGE SCALE GENOMIC DNA]</scope>
    <source>
        <strain evidence="2">8A</strain>
    </source>
</reference>
<feature type="domain" description="XRN2-binding (XTBD)" evidence="1">
    <location>
        <begin position="21"/>
        <end position="91"/>
    </location>
</feature>
<name>A0A1J1GVH6_PLAGA</name>
<dbReference type="OrthoDB" id="332938at2759"/>
<evidence type="ECO:0000259" key="1">
    <source>
        <dbReference type="PROSITE" id="PS51827"/>
    </source>
</evidence>
<dbReference type="GeneID" id="39732056"/>
<dbReference type="PROSITE" id="PS51827">
    <property type="entry name" value="XTBD"/>
    <property type="match status" value="1"/>
</dbReference>
<dbReference type="AlphaFoldDB" id="A0A1J1GVH6"/>
<organism evidence="2 3">
    <name type="scientific">Plasmodium gallinaceum</name>
    <dbReference type="NCBI Taxonomy" id="5849"/>
    <lineage>
        <taxon>Eukaryota</taxon>
        <taxon>Sar</taxon>
        <taxon>Alveolata</taxon>
        <taxon>Apicomplexa</taxon>
        <taxon>Aconoidasida</taxon>
        <taxon>Haemosporida</taxon>
        <taxon>Plasmodiidae</taxon>
        <taxon>Plasmodium</taxon>
        <taxon>Plasmodium (Haemamoeba)</taxon>
    </lineage>
</organism>
<dbReference type="InterPro" id="IPR021859">
    <property type="entry name" value="XTBD"/>
</dbReference>
<comment type="caution">
    <text evidence="2">The sequence shown here is derived from an EMBL/GenBank/DDBJ whole genome shotgun (WGS) entry which is preliminary data.</text>
</comment>
<dbReference type="RefSeq" id="XP_028529113.1">
    <property type="nucleotide sequence ID" value="XM_028672574.1"/>
</dbReference>
<dbReference type="VEuPathDB" id="PlasmoDB:PGAL8A_00352600"/>
<sequence>MDNQENLYENITTEEKEVLAEAETKREWESDGQWLKRREFLLKMLNYHKRNNIKIDVDKFSKMGHIFYNIKYLSCTYSNQIHDEIKKYEEG</sequence>
<dbReference type="Proteomes" id="UP000220797">
    <property type="component" value="Unassembled WGS sequence"/>
</dbReference>
<protein>
    <recommendedName>
        <fullName evidence="1">XRN2-binding (XTBD) domain-containing protein</fullName>
    </recommendedName>
</protein>
<proteinExistence type="predicted"/>
<dbReference type="Pfam" id="PF11952">
    <property type="entry name" value="XTBD"/>
    <property type="match status" value="1"/>
</dbReference>
<gene>
    <name evidence="2" type="ORF">PGAL8A_00352600</name>
</gene>
<evidence type="ECO:0000313" key="3">
    <source>
        <dbReference type="Proteomes" id="UP000220797"/>
    </source>
</evidence>
<evidence type="ECO:0000313" key="2">
    <source>
        <dbReference type="EMBL" id="CRG96308.1"/>
    </source>
</evidence>
<dbReference type="OMA" id="YLSCTYS"/>
<keyword evidence="3" id="KW-1185">Reference proteome</keyword>
<accession>A0A1J1GVH6</accession>
<dbReference type="EMBL" id="CVMV01000059">
    <property type="protein sequence ID" value="CRG96308.1"/>
    <property type="molecule type" value="Genomic_DNA"/>
</dbReference>